<reference evidence="1 2" key="1">
    <citation type="journal article" date="2013" name="Proc. Natl. Acad. Sci. U.S.A.">
        <title>Genome of an arbuscular mycorrhizal fungus provides insight into the oldest plant symbiosis.</title>
        <authorList>
            <person name="Tisserant E."/>
            <person name="Malbreil M."/>
            <person name="Kuo A."/>
            <person name="Kohler A."/>
            <person name="Symeonidi A."/>
            <person name="Balestrini R."/>
            <person name="Charron P."/>
            <person name="Duensing N."/>
            <person name="Frei Dit Frey N."/>
            <person name="Gianinazzi-Pearson V."/>
            <person name="Gilbert L.B."/>
            <person name="Handa Y."/>
            <person name="Herr J.R."/>
            <person name="Hijri M."/>
            <person name="Koul R."/>
            <person name="Kawaguchi M."/>
            <person name="Krajinski F."/>
            <person name="Lammers P.J."/>
            <person name="Masclaux F.G."/>
            <person name="Murat C."/>
            <person name="Morin E."/>
            <person name="Ndikumana S."/>
            <person name="Pagni M."/>
            <person name="Petitpierre D."/>
            <person name="Requena N."/>
            <person name="Rosikiewicz P."/>
            <person name="Riley R."/>
            <person name="Saito K."/>
            <person name="San Clemente H."/>
            <person name="Shapiro H."/>
            <person name="van Tuinen D."/>
            <person name="Becard G."/>
            <person name="Bonfante P."/>
            <person name="Paszkowski U."/>
            <person name="Shachar-Hill Y.Y."/>
            <person name="Tuskan G.A."/>
            <person name="Young P.W."/>
            <person name="Sanders I.R."/>
            <person name="Henrissat B."/>
            <person name="Rensing S.A."/>
            <person name="Grigoriev I.V."/>
            <person name="Corradi N."/>
            <person name="Roux C."/>
            <person name="Martin F."/>
        </authorList>
    </citation>
    <scope>NUCLEOTIDE SEQUENCE [LARGE SCALE GENOMIC DNA]</scope>
    <source>
        <strain evidence="1 2">DAOM 197198</strain>
    </source>
</reference>
<reference evidence="1 2" key="2">
    <citation type="journal article" date="2018" name="New Phytol.">
        <title>High intraspecific genome diversity in the model arbuscular mycorrhizal symbiont Rhizophagus irregularis.</title>
        <authorList>
            <person name="Chen E.C.H."/>
            <person name="Morin E."/>
            <person name="Beaudet D."/>
            <person name="Noel J."/>
            <person name="Yildirir G."/>
            <person name="Ndikumana S."/>
            <person name="Charron P."/>
            <person name="St-Onge C."/>
            <person name="Giorgi J."/>
            <person name="Kruger M."/>
            <person name="Marton T."/>
            <person name="Ropars J."/>
            <person name="Grigoriev I.V."/>
            <person name="Hainaut M."/>
            <person name="Henrissat B."/>
            <person name="Roux C."/>
            <person name="Martin F."/>
            <person name="Corradi N."/>
        </authorList>
    </citation>
    <scope>NUCLEOTIDE SEQUENCE [LARGE SCALE GENOMIC DNA]</scope>
    <source>
        <strain evidence="1 2">DAOM 197198</strain>
    </source>
</reference>
<keyword evidence="2" id="KW-1185">Reference proteome</keyword>
<sequence length="51" mass="6060">MSKKHKHIHYDYDYDLSTTTRTCTHDLIIKHNALSIIIKCNSNFYLSFSKI</sequence>
<protein>
    <submittedName>
        <fullName evidence="1">Uncharacterized protein</fullName>
    </submittedName>
</protein>
<name>A0A2P4PFC7_RHIID</name>
<dbReference type="EMBL" id="AUPC02000248">
    <property type="protein sequence ID" value="POG64094.1"/>
    <property type="molecule type" value="Genomic_DNA"/>
</dbReference>
<evidence type="ECO:0000313" key="1">
    <source>
        <dbReference type="EMBL" id="POG64094.1"/>
    </source>
</evidence>
<organism evidence="1 2">
    <name type="scientific">Rhizophagus irregularis (strain DAOM 181602 / DAOM 197198 / MUCL 43194)</name>
    <name type="common">Arbuscular mycorrhizal fungus</name>
    <name type="synonym">Glomus intraradices</name>
    <dbReference type="NCBI Taxonomy" id="747089"/>
    <lineage>
        <taxon>Eukaryota</taxon>
        <taxon>Fungi</taxon>
        <taxon>Fungi incertae sedis</taxon>
        <taxon>Mucoromycota</taxon>
        <taxon>Glomeromycotina</taxon>
        <taxon>Glomeromycetes</taxon>
        <taxon>Glomerales</taxon>
        <taxon>Glomeraceae</taxon>
        <taxon>Rhizophagus</taxon>
    </lineage>
</organism>
<feature type="non-terminal residue" evidence="1">
    <location>
        <position position="51"/>
    </location>
</feature>
<evidence type="ECO:0000313" key="2">
    <source>
        <dbReference type="Proteomes" id="UP000018888"/>
    </source>
</evidence>
<dbReference type="AlphaFoldDB" id="A0A2P4PFC7"/>
<comment type="caution">
    <text evidence="1">The sequence shown here is derived from an EMBL/GenBank/DDBJ whole genome shotgun (WGS) entry which is preliminary data.</text>
</comment>
<accession>A0A2P4PFC7</accession>
<gene>
    <name evidence="1" type="ORF">GLOIN_2v1678493</name>
</gene>
<dbReference type="Proteomes" id="UP000018888">
    <property type="component" value="Unassembled WGS sequence"/>
</dbReference>
<proteinExistence type="predicted"/>